<keyword evidence="1" id="KW-0808">Transferase</keyword>
<dbReference type="RefSeq" id="WP_307363192.1">
    <property type="nucleotide sequence ID" value="NZ_JAUSXK010000001.1"/>
</dbReference>
<dbReference type="Pfam" id="PF13692">
    <property type="entry name" value="Glyco_trans_1_4"/>
    <property type="match status" value="1"/>
</dbReference>
<evidence type="ECO:0000256" key="1">
    <source>
        <dbReference type="ARBA" id="ARBA00022679"/>
    </source>
</evidence>
<protein>
    <submittedName>
        <fullName evidence="2">Glycosyltransferase involved in cell wall biosynthesis</fullName>
    </submittedName>
</protein>
<dbReference type="Gene3D" id="3.40.50.2000">
    <property type="entry name" value="Glycogen Phosphorylase B"/>
    <property type="match status" value="2"/>
</dbReference>
<name>A0ABU0PCF7_9MICO</name>
<organism evidence="2 3">
    <name type="scientific">Microbacterium murale</name>
    <dbReference type="NCBI Taxonomy" id="1081040"/>
    <lineage>
        <taxon>Bacteria</taxon>
        <taxon>Bacillati</taxon>
        <taxon>Actinomycetota</taxon>
        <taxon>Actinomycetes</taxon>
        <taxon>Micrococcales</taxon>
        <taxon>Microbacteriaceae</taxon>
        <taxon>Microbacterium</taxon>
    </lineage>
</organism>
<evidence type="ECO:0000313" key="3">
    <source>
        <dbReference type="Proteomes" id="UP001239085"/>
    </source>
</evidence>
<evidence type="ECO:0000313" key="2">
    <source>
        <dbReference type="EMBL" id="MDQ0645021.1"/>
    </source>
</evidence>
<sequence length="357" mass="37030">MGAQLRVVLDQITQVIDPDQAAASLDLARGLIATTPSGCTVEAIVPAGGVADLVGLSGTRVLPLARRELAGSWQLGIVPGVGRGLIHAPTLMAPLVKHDRVHDDDQVAVTVWDLHAWEAPELLSKGAVAWQRGMLRRAARHADVVVVPSHSMAEKIGSFAKLGDRVRVIAGASPEGFVVPADASERRAALSLPDRYIVLTGSAESLELGFRAAAAADVDAVVVDAADGTEPRLAEIASAVGLPERRAHIRGKLAPDDRAALSAGAEALVATSALSAWPWRAMEAMSLSVPVVSIDSGVHRDVIAEGGALVSPAELSDALADAVGAGSARLRVLAGDRARAFSWASSAERVWALHADL</sequence>
<proteinExistence type="predicted"/>
<keyword evidence="3" id="KW-1185">Reference proteome</keyword>
<gene>
    <name evidence="2" type="ORF">QFZ46_003181</name>
</gene>
<accession>A0ABU0PCF7</accession>
<dbReference type="Proteomes" id="UP001239085">
    <property type="component" value="Unassembled WGS sequence"/>
</dbReference>
<dbReference type="PANTHER" id="PTHR46401:SF2">
    <property type="entry name" value="GLYCOSYLTRANSFERASE WBBK-RELATED"/>
    <property type="match status" value="1"/>
</dbReference>
<reference evidence="2 3" key="1">
    <citation type="submission" date="2023-07" db="EMBL/GenBank/DDBJ databases">
        <title>Comparative genomics of wheat-associated soil bacteria to identify genetic determinants of phenazine resistance.</title>
        <authorList>
            <person name="Mouncey N."/>
        </authorList>
    </citation>
    <scope>NUCLEOTIDE SEQUENCE [LARGE SCALE GENOMIC DNA]</scope>
    <source>
        <strain evidence="2 3">W2I7</strain>
    </source>
</reference>
<comment type="caution">
    <text evidence="2">The sequence shown here is derived from an EMBL/GenBank/DDBJ whole genome shotgun (WGS) entry which is preliminary data.</text>
</comment>
<dbReference type="SUPFAM" id="SSF53756">
    <property type="entry name" value="UDP-Glycosyltransferase/glycogen phosphorylase"/>
    <property type="match status" value="1"/>
</dbReference>
<dbReference type="EMBL" id="JAUSXK010000001">
    <property type="protein sequence ID" value="MDQ0645021.1"/>
    <property type="molecule type" value="Genomic_DNA"/>
</dbReference>
<dbReference type="PANTHER" id="PTHR46401">
    <property type="entry name" value="GLYCOSYLTRANSFERASE WBBK-RELATED"/>
    <property type="match status" value="1"/>
</dbReference>